<dbReference type="KEGG" id="mik:FOE78_02910"/>
<evidence type="ECO:0000313" key="3">
    <source>
        <dbReference type="Proteomes" id="UP000319263"/>
    </source>
</evidence>
<accession>A0A516PV28</accession>
<dbReference type="OrthoDB" id="3842494at2"/>
<gene>
    <name evidence="2" type="ORF">FOE78_02910</name>
</gene>
<proteinExistence type="predicted"/>
<protein>
    <submittedName>
        <fullName evidence="2">Uncharacterized protein</fullName>
    </submittedName>
</protein>
<organism evidence="2 3">
    <name type="scientific">Microlunatus elymi</name>
    <dbReference type="NCBI Taxonomy" id="2596828"/>
    <lineage>
        <taxon>Bacteria</taxon>
        <taxon>Bacillati</taxon>
        <taxon>Actinomycetota</taxon>
        <taxon>Actinomycetes</taxon>
        <taxon>Propionibacteriales</taxon>
        <taxon>Propionibacteriaceae</taxon>
        <taxon>Microlunatus</taxon>
    </lineage>
</organism>
<dbReference type="AlphaFoldDB" id="A0A516PV28"/>
<dbReference type="RefSeq" id="WP_143984986.1">
    <property type="nucleotide sequence ID" value="NZ_CP041692.1"/>
</dbReference>
<reference evidence="2 3" key="1">
    <citation type="submission" date="2019-07" db="EMBL/GenBank/DDBJ databases">
        <title>Microlunatus dokdonensis sp. nov. isolated from the rhizospheric soil of the wild plant Elymus tsukushiensis.</title>
        <authorList>
            <person name="Ghim S.-Y."/>
            <person name="Hwang Y.-J."/>
            <person name="Son J.-S."/>
            <person name="Shin J.-H."/>
        </authorList>
    </citation>
    <scope>NUCLEOTIDE SEQUENCE [LARGE SCALE GENOMIC DNA]</scope>
    <source>
        <strain evidence="2 3">KUDC0627</strain>
    </source>
</reference>
<dbReference type="Proteomes" id="UP000319263">
    <property type="component" value="Chromosome"/>
</dbReference>
<name>A0A516PV28_9ACTN</name>
<sequence length="165" mass="16964">MILLLAGVLAMAALLTVWMLHANNRTSSAVDDPVPAASTPSGIRSSAVPGSSTPPGSDDAKATSAPAGSQSAASDFVAAWLEPDTDARKQALQGTAVPGLAEQLMMTARENVPDAKPAGPPVLEHVSTYSAEYTQRLTDGTAIRIYLAADPQAEHGWVATSVEQA</sequence>
<evidence type="ECO:0000313" key="2">
    <source>
        <dbReference type="EMBL" id="QDP95003.1"/>
    </source>
</evidence>
<feature type="compositionally biased region" description="Polar residues" evidence="1">
    <location>
        <begin position="38"/>
        <end position="55"/>
    </location>
</feature>
<evidence type="ECO:0000256" key="1">
    <source>
        <dbReference type="SAM" id="MobiDB-lite"/>
    </source>
</evidence>
<feature type="region of interest" description="Disordered" evidence="1">
    <location>
        <begin position="27"/>
        <end position="69"/>
    </location>
</feature>
<keyword evidence="3" id="KW-1185">Reference proteome</keyword>
<dbReference type="EMBL" id="CP041692">
    <property type="protein sequence ID" value="QDP95003.1"/>
    <property type="molecule type" value="Genomic_DNA"/>
</dbReference>